<keyword evidence="1" id="KW-1133">Transmembrane helix</keyword>
<dbReference type="RefSeq" id="WP_025078619.1">
    <property type="nucleotide sequence ID" value="NZ_BAKO01000019.1"/>
</dbReference>
<dbReference type="InterPro" id="IPR000601">
    <property type="entry name" value="PKD_dom"/>
</dbReference>
<dbReference type="Gene3D" id="2.60.40.10">
    <property type="entry name" value="Immunoglobulins"/>
    <property type="match status" value="1"/>
</dbReference>
<gene>
    <name evidence="3" type="ORF">ADJ77_12170</name>
    <name evidence="4" type="ORF">J5A51_02400</name>
</gene>
<sequence>MTERQKIILAIVAALAVVGLLVALLLPSRTVEKNLDFFIQDRNANNQLEVNELLKFTINDSTAVIDKRVLWKMGNGDSIVGHPNISYAYRQAGKYLITLQVDGKIITEKTIDVVNIQRDTIAVDSIPKIVGPTQGYAGEKLVFSAEGNGMTSWLWEFGESGTIDAFDRQVIYKYDEPGKYLVKLKTNTTLYPVSHVITILPKVEDIVKDPNKLDSLEKAEPKDTLAMVQNDIKKHLQAIANTSPRDRNTFYAHRNHIINNYLGGNGNQVVVQINGERYNVFPDYCQGLHFLESNRYGRVTIDDVKVDDFHHITKIEVTQRNTGK</sequence>
<dbReference type="Proteomes" id="UP000060345">
    <property type="component" value="Chromosome 2"/>
</dbReference>
<protein>
    <submittedName>
        <fullName evidence="4">PKD domain-containing protein</fullName>
    </submittedName>
</protein>
<proteinExistence type="predicted"/>
<dbReference type="KEGG" id="pfus:ADJ77_12170"/>
<name>A0A0K1NPA8_9BACT</name>
<dbReference type="OrthoDB" id="1491323at2"/>
<reference evidence="3 5" key="1">
    <citation type="submission" date="2015-07" db="EMBL/GenBank/DDBJ databases">
        <authorList>
            <person name="Noorani M."/>
        </authorList>
    </citation>
    <scope>NUCLEOTIDE SEQUENCE [LARGE SCALE GENOMIC DNA]</scope>
    <source>
        <strain evidence="3 5">W1435</strain>
    </source>
</reference>
<keyword evidence="1" id="KW-0812">Transmembrane</keyword>
<keyword evidence="6" id="KW-1185">Reference proteome</keyword>
<evidence type="ECO:0000313" key="4">
    <source>
        <dbReference type="EMBL" id="QUB86136.1"/>
    </source>
</evidence>
<dbReference type="eggNOG" id="COG3291">
    <property type="taxonomic scope" value="Bacteria"/>
</dbReference>
<keyword evidence="1" id="KW-0472">Membrane</keyword>
<evidence type="ECO:0000256" key="1">
    <source>
        <dbReference type="SAM" id="Phobius"/>
    </source>
</evidence>
<evidence type="ECO:0000313" key="5">
    <source>
        <dbReference type="Proteomes" id="UP000060345"/>
    </source>
</evidence>
<reference evidence="4 6" key="2">
    <citation type="submission" date="2021-03" db="EMBL/GenBank/DDBJ databases">
        <title>Human Oral Microbial Genomes.</title>
        <authorList>
            <person name="Johnston C.D."/>
            <person name="Chen T."/>
            <person name="Dewhirst F.E."/>
        </authorList>
    </citation>
    <scope>NUCLEOTIDE SEQUENCE [LARGE SCALE GENOMIC DNA]</scope>
    <source>
        <strain evidence="4 6">W1435</strain>
    </source>
</reference>
<dbReference type="EMBL" id="CP012075">
    <property type="protein sequence ID" value="AKU70501.1"/>
    <property type="molecule type" value="Genomic_DNA"/>
</dbReference>
<feature type="domain" description="PKD" evidence="2">
    <location>
        <begin position="147"/>
        <end position="184"/>
    </location>
</feature>
<dbReference type="SUPFAM" id="SSF49299">
    <property type="entry name" value="PKD domain"/>
    <property type="match status" value="2"/>
</dbReference>
<evidence type="ECO:0000259" key="2">
    <source>
        <dbReference type="PROSITE" id="PS50093"/>
    </source>
</evidence>
<dbReference type="InterPro" id="IPR035986">
    <property type="entry name" value="PKD_dom_sf"/>
</dbReference>
<organism evidence="3 5">
    <name type="scientific">Prevotella fusca JCM 17724</name>
    <dbReference type="NCBI Taxonomy" id="1236517"/>
    <lineage>
        <taxon>Bacteria</taxon>
        <taxon>Pseudomonadati</taxon>
        <taxon>Bacteroidota</taxon>
        <taxon>Bacteroidia</taxon>
        <taxon>Bacteroidales</taxon>
        <taxon>Prevotellaceae</taxon>
        <taxon>Prevotella</taxon>
    </lineage>
</organism>
<dbReference type="AlphaFoldDB" id="A0A0K1NPA8"/>
<feature type="domain" description="PKD" evidence="2">
    <location>
        <begin position="71"/>
        <end position="101"/>
    </location>
</feature>
<evidence type="ECO:0000313" key="3">
    <source>
        <dbReference type="EMBL" id="AKU70501.1"/>
    </source>
</evidence>
<dbReference type="Pfam" id="PF00801">
    <property type="entry name" value="PKD"/>
    <property type="match status" value="2"/>
</dbReference>
<dbReference type="STRING" id="1236517.ADJ77_12170"/>
<feature type="transmembrane region" description="Helical" evidence="1">
    <location>
        <begin position="7"/>
        <end position="26"/>
    </location>
</feature>
<dbReference type="PROSITE" id="PS50093">
    <property type="entry name" value="PKD"/>
    <property type="match status" value="2"/>
</dbReference>
<evidence type="ECO:0000313" key="6">
    <source>
        <dbReference type="Proteomes" id="UP000682005"/>
    </source>
</evidence>
<dbReference type="EMBL" id="CP072369">
    <property type="protein sequence ID" value="QUB86136.1"/>
    <property type="molecule type" value="Genomic_DNA"/>
</dbReference>
<accession>A0A0K1NPA8</accession>
<dbReference type="Proteomes" id="UP000682005">
    <property type="component" value="Chromosome 2"/>
</dbReference>
<dbReference type="InterPro" id="IPR013783">
    <property type="entry name" value="Ig-like_fold"/>
</dbReference>
<dbReference type="CDD" id="cd00146">
    <property type="entry name" value="PKD"/>
    <property type="match status" value="2"/>
</dbReference>